<dbReference type="AlphaFoldDB" id="A0A7V7NWV1"/>
<proteinExistence type="predicted"/>
<dbReference type="Proteomes" id="UP000423756">
    <property type="component" value="Unassembled WGS sequence"/>
</dbReference>
<comment type="caution">
    <text evidence="2">The sequence shown here is derived from an EMBL/GenBank/DDBJ whole genome shotgun (WGS) entry which is preliminary data.</text>
</comment>
<feature type="transmembrane region" description="Helical" evidence="1">
    <location>
        <begin position="21"/>
        <end position="39"/>
    </location>
</feature>
<keyword evidence="1" id="KW-0472">Membrane</keyword>
<dbReference type="GeneID" id="77344806"/>
<reference evidence="2 3" key="1">
    <citation type="submission" date="2019-09" db="EMBL/GenBank/DDBJ databases">
        <title>Draft genome sequences of 48 bacterial type strains from the CCUG.</title>
        <authorList>
            <person name="Tunovic T."/>
            <person name="Pineiro-Iglesias B."/>
            <person name="Unosson C."/>
            <person name="Inganas E."/>
            <person name="Ohlen M."/>
            <person name="Cardew S."/>
            <person name="Jensie-Markopoulos S."/>
            <person name="Salva-Serra F."/>
            <person name="Jaen-Luchoro D."/>
            <person name="Karlsson R."/>
            <person name="Svensson-Stadler L."/>
            <person name="Chun J."/>
            <person name="Moore E."/>
        </authorList>
    </citation>
    <scope>NUCLEOTIDE SEQUENCE [LARGE SCALE GENOMIC DNA]</scope>
    <source>
        <strain evidence="2 3">CCUG 48643</strain>
    </source>
</reference>
<evidence type="ECO:0000313" key="2">
    <source>
        <dbReference type="EMBL" id="KAB0482383.1"/>
    </source>
</evidence>
<evidence type="ECO:0000256" key="1">
    <source>
        <dbReference type="SAM" id="Phobius"/>
    </source>
</evidence>
<accession>A0A7V7NWV1</accession>
<name>A0A7V7NWV1_9VIBR</name>
<gene>
    <name evidence="2" type="ORF">F7Q91_02970</name>
</gene>
<keyword evidence="1" id="KW-0812">Transmembrane</keyword>
<protein>
    <submittedName>
        <fullName evidence="2">Uncharacterized protein</fullName>
    </submittedName>
</protein>
<dbReference type="RefSeq" id="WP_137406640.1">
    <property type="nucleotide sequence ID" value="NZ_AP025467.1"/>
</dbReference>
<feature type="transmembrane region" description="Helical" evidence="1">
    <location>
        <begin position="51"/>
        <end position="69"/>
    </location>
</feature>
<evidence type="ECO:0000313" key="3">
    <source>
        <dbReference type="Proteomes" id="UP000423756"/>
    </source>
</evidence>
<dbReference type="EMBL" id="VZPX01000004">
    <property type="protein sequence ID" value="KAB0482383.1"/>
    <property type="molecule type" value="Genomic_DNA"/>
</dbReference>
<sequence>MWGTEHEYFYSNQFDDVVDDGIRYFMVIVSFFGLYEIGIGITEKTTSWDEVFVVAPFVYMIFLLGARWLEERTW</sequence>
<keyword evidence="1" id="KW-1133">Transmembrane helix</keyword>
<organism evidence="2 3">
    <name type="scientific">Vibrio chagasii</name>
    <dbReference type="NCBI Taxonomy" id="170679"/>
    <lineage>
        <taxon>Bacteria</taxon>
        <taxon>Pseudomonadati</taxon>
        <taxon>Pseudomonadota</taxon>
        <taxon>Gammaproteobacteria</taxon>
        <taxon>Vibrionales</taxon>
        <taxon>Vibrionaceae</taxon>
        <taxon>Vibrio</taxon>
    </lineage>
</organism>